<dbReference type="PROSITE" id="PS51732">
    <property type="entry name" value="ASN_GLN_ASE_3"/>
    <property type="match status" value="1"/>
</dbReference>
<accession>A0A4P8WPC1</accession>
<dbReference type="PROSITE" id="PS00144">
    <property type="entry name" value="ASN_GLN_ASE_1"/>
    <property type="match status" value="1"/>
</dbReference>
<dbReference type="SFLD" id="SFLDS00057">
    <property type="entry name" value="Glutaminase/Asparaginase"/>
    <property type="match status" value="1"/>
</dbReference>
<dbReference type="RefSeq" id="WP_138246401.1">
    <property type="nucleotide sequence ID" value="NZ_CP040330.1"/>
</dbReference>
<evidence type="ECO:0000256" key="1">
    <source>
        <dbReference type="ARBA" id="ARBA00010518"/>
    </source>
</evidence>
<dbReference type="Gene3D" id="3.40.50.1170">
    <property type="entry name" value="L-asparaginase, N-terminal domain"/>
    <property type="match status" value="1"/>
</dbReference>
<reference evidence="10" key="1">
    <citation type="submission" date="2019-05" db="EMBL/GenBank/DDBJ databases">
        <title>Genome sequence and methylation pattern of the halophilic Archaeon Natrinema versiforme BOL5-4.</title>
        <authorList>
            <person name="DasSarma P."/>
            <person name="Anton B.P."/>
            <person name="DasSarma S.L."/>
            <person name="Martinez F.L."/>
            <person name="Guzman D."/>
            <person name="Roberts R.J."/>
            <person name="DasSarma S."/>
        </authorList>
    </citation>
    <scope>NUCLEOTIDE SEQUENCE [LARGE SCALE GENOMIC DNA]</scope>
    <source>
        <strain evidence="10">BOL5-4</strain>
    </source>
</reference>
<dbReference type="PANTHER" id="PTHR11707">
    <property type="entry name" value="L-ASPARAGINASE"/>
    <property type="match status" value="1"/>
</dbReference>
<name>A0A4P8WPC1_9EURY</name>
<feature type="compositionally biased region" description="Basic and acidic residues" evidence="6">
    <location>
        <begin position="18"/>
        <end position="29"/>
    </location>
</feature>
<feature type="compositionally biased region" description="Polar residues" evidence="6">
    <location>
        <begin position="1"/>
        <end position="16"/>
    </location>
</feature>
<dbReference type="PIRSF" id="PIRSF500176">
    <property type="entry name" value="L_ASNase"/>
    <property type="match status" value="1"/>
</dbReference>
<evidence type="ECO:0000259" key="7">
    <source>
        <dbReference type="Pfam" id="PF00710"/>
    </source>
</evidence>
<dbReference type="Gene3D" id="3.40.50.40">
    <property type="match status" value="1"/>
</dbReference>
<evidence type="ECO:0000256" key="2">
    <source>
        <dbReference type="ARBA" id="ARBA00022801"/>
    </source>
</evidence>
<dbReference type="GO" id="GO:0006528">
    <property type="term" value="P:asparagine metabolic process"/>
    <property type="evidence" value="ECO:0007669"/>
    <property type="project" value="InterPro"/>
</dbReference>
<dbReference type="FunFam" id="3.40.50.1170:FF:000001">
    <property type="entry name" value="L-asparaginase 2"/>
    <property type="match status" value="1"/>
</dbReference>
<dbReference type="SUPFAM" id="SSF53774">
    <property type="entry name" value="Glutaminase/Asparaginase"/>
    <property type="match status" value="1"/>
</dbReference>
<proteinExistence type="inferred from homology"/>
<evidence type="ECO:0000259" key="8">
    <source>
        <dbReference type="Pfam" id="PF17763"/>
    </source>
</evidence>
<evidence type="ECO:0000256" key="4">
    <source>
        <dbReference type="PROSITE-ProRule" id="PRU10099"/>
    </source>
</evidence>
<dbReference type="CDD" id="cd08964">
    <property type="entry name" value="L-asparaginase_II"/>
    <property type="match status" value="1"/>
</dbReference>
<dbReference type="InterPro" id="IPR027474">
    <property type="entry name" value="L-asparaginase_N"/>
</dbReference>
<dbReference type="InterPro" id="IPR040919">
    <property type="entry name" value="Asparaginase_C"/>
</dbReference>
<feature type="region of interest" description="Disordered" evidence="6">
    <location>
        <begin position="1"/>
        <end position="29"/>
    </location>
</feature>
<dbReference type="InterPro" id="IPR027473">
    <property type="entry name" value="L-asparaginase_C"/>
</dbReference>
<dbReference type="InterPro" id="IPR020827">
    <property type="entry name" value="Asparaginase/glutaminase_AS1"/>
</dbReference>
<dbReference type="PIRSF" id="PIRSF001220">
    <property type="entry name" value="L-ASNase_gatD"/>
    <property type="match status" value="1"/>
</dbReference>
<dbReference type="PROSITE" id="PS00917">
    <property type="entry name" value="ASN_GLN_ASE_2"/>
    <property type="match status" value="1"/>
</dbReference>
<gene>
    <name evidence="9" type="ORF">FEJ81_16975</name>
</gene>
<protein>
    <recommendedName>
        <fullName evidence="3">L-asparaginase</fullName>
    </recommendedName>
</protein>
<feature type="domain" description="L-asparaginase N-terminal" evidence="7">
    <location>
        <begin position="4"/>
        <end position="192"/>
    </location>
</feature>
<dbReference type="PANTHER" id="PTHR11707:SF28">
    <property type="entry name" value="60 KDA LYSOPHOSPHOLIPASE"/>
    <property type="match status" value="1"/>
</dbReference>
<evidence type="ECO:0000256" key="5">
    <source>
        <dbReference type="PROSITE-ProRule" id="PRU10100"/>
    </source>
</evidence>
<dbReference type="InterPro" id="IPR036152">
    <property type="entry name" value="Asp/glu_Ase-like_sf"/>
</dbReference>
<evidence type="ECO:0000313" key="9">
    <source>
        <dbReference type="EMBL" id="QCS43951.1"/>
    </source>
</evidence>
<dbReference type="PRINTS" id="PR00139">
    <property type="entry name" value="ASNGLNASE"/>
</dbReference>
<dbReference type="OrthoDB" id="85706at2157"/>
<feature type="domain" description="Asparaginase/glutaminase C-terminal" evidence="8">
    <location>
        <begin position="208"/>
        <end position="315"/>
    </location>
</feature>
<dbReference type="KEGG" id="nvr:FEJ81_16975"/>
<dbReference type="InterPro" id="IPR006034">
    <property type="entry name" value="Asparaginase/glutaminase-like"/>
</dbReference>
<dbReference type="AlphaFoldDB" id="A0A4P8WPC1"/>
<dbReference type="InterPro" id="IPR027475">
    <property type="entry name" value="Asparaginase/glutaminase_AS2"/>
</dbReference>
<dbReference type="InterPro" id="IPR004550">
    <property type="entry name" value="AsnASE_II"/>
</dbReference>
<comment type="similarity">
    <text evidence="1">Belongs to the asparaginase 1 family.</text>
</comment>
<evidence type="ECO:0000256" key="3">
    <source>
        <dbReference type="ARBA" id="ARBA00070292"/>
    </source>
</evidence>
<dbReference type="GO" id="GO:0004067">
    <property type="term" value="F:asparaginase activity"/>
    <property type="evidence" value="ECO:0007669"/>
    <property type="project" value="UniProtKB-UniRule"/>
</dbReference>
<sequence length="322" mass="33124">MNSNVHILSTGGTIASTGKDDGAKPDKQGSELLADIPEIDDYASVSVEQVAQIPSFTMDFETMVTIVRRAEAAISAGADAIVVTHGTDTLEESAFFADQTLGGDTPIVFTGAQRRPDEISPDGPANIVTAVRAADHDAVQAAGGSYVAFDEQLHEARSVTKAHTSRLDTFRSPDSGPVASLDHGGFRFHYSPPEANALFDPVVPDAAVRIVPSYADCPRDPVDEAVDAGVDGLVIEGTGLGNTTAALSDAIADALDAGVPVVVASRCLGGATAPVYGNPGGGETLRQQGVGFAGDLSAQKARIKLALALTATADPLEQFPAE</sequence>
<dbReference type="GeneID" id="40267002"/>
<evidence type="ECO:0000313" key="10">
    <source>
        <dbReference type="Proteomes" id="UP000302218"/>
    </source>
</evidence>
<evidence type="ECO:0000256" key="6">
    <source>
        <dbReference type="SAM" id="MobiDB-lite"/>
    </source>
</evidence>
<feature type="active site" evidence="5">
    <location>
        <position position="87"/>
    </location>
</feature>
<dbReference type="InterPro" id="IPR037152">
    <property type="entry name" value="L-asparaginase_N_sf"/>
</dbReference>
<dbReference type="Pfam" id="PF00710">
    <property type="entry name" value="Asparaginase"/>
    <property type="match status" value="1"/>
</dbReference>
<dbReference type="Proteomes" id="UP000302218">
    <property type="component" value="Chromosome"/>
</dbReference>
<organism evidence="9 10">
    <name type="scientific">Natrinema versiforme</name>
    <dbReference type="NCBI Taxonomy" id="88724"/>
    <lineage>
        <taxon>Archaea</taxon>
        <taxon>Methanobacteriati</taxon>
        <taxon>Methanobacteriota</taxon>
        <taxon>Stenosarchaea group</taxon>
        <taxon>Halobacteria</taxon>
        <taxon>Halobacteriales</taxon>
        <taxon>Natrialbaceae</taxon>
        <taxon>Natrinema</taxon>
    </lineage>
</organism>
<dbReference type="SMART" id="SM00870">
    <property type="entry name" value="Asparaginase"/>
    <property type="match status" value="1"/>
</dbReference>
<feature type="active site" evidence="4">
    <location>
        <position position="13"/>
    </location>
</feature>
<dbReference type="Pfam" id="PF17763">
    <property type="entry name" value="Asparaginase_C"/>
    <property type="match status" value="1"/>
</dbReference>
<dbReference type="EMBL" id="CP040330">
    <property type="protein sequence ID" value="QCS43951.1"/>
    <property type="molecule type" value="Genomic_DNA"/>
</dbReference>
<keyword evidence="2" id="KW-0378">Hydrolase</keyword>